<dbReference type="NCBIfam" id="TIGR00369">
    <property type="entry name" value="unchar_dom_1"/>
    <property type="match status" value="1"/>
</dbReference>
<dbReference type="RefSeq" id="WP_274455050.1">
    <property type="nucleotide sequence ID" value="NZ_CP067097.1"/>
</dbReference>
<sequence length="145" mass="15323">MADVYGPKGLMEVVAGGRKPPNCDLTLQIDPVYADGGLARGVWTIDEKFVNGIGVCMGGYLAAAADTMMAYAIASSLSEHQTFSTIDLHTTFHRPAFVGTAEIEAKVERMGKRVAYLVADVTQNGKKVVSAVSSVMVTEAPSPGR</sequence>
<evidence type="ECO:0000313" key="4">
    <source>
        <dbReference type="EMBL" id="MDQ0189194.1"/>
    </source>
</evidence>
<feature type="domain" description="Thioesterase" evidence="3">
    <location>
        <begin position="54"/>
        <end position="128"/>
    </location>
</feature>
<keyword evidence="5" id="KW-1185">Reference proteome</keyword>
<gene>
    <name evidence="4" type="ORF">J2S03_001010</name>
</gene>
<dbReference type="EMBL" id="JAUSTP010000005">
    <property type="protein sequence ID" value="MDQ0189194.1"/>
    <property type="molecule type" value="Genomic_DNA"/>
</dbReference>
<accession>A0ABT9XFW9</accession>
<comment type="caution">
    <text evidence="4">The sequence shown here is derived from an EMBL/GenBank/DDBJ whole genome shotgun (WGS) entry which is preliminary data.</text>
</comment>
<dbReference type="SUPFAM" id="SSF54637">
    <property type="entry name" value="Thioesterase/thiol ester dehydrase-isomerase"/>
    <property type="match status" value="1"/>
</dbReference>
<dbReference type="Proteomes" id="UP001232973">
    <property type="component" value="Unassembled WGS sequence"/>
</dbReference>
<evidence type="ECO:0000259" key="3">
    <source>
        <dbReference type="Pfam" id="PF03061"/>
    </source>
</evidence>
<dbReference type="InterPro" id="IPR039298">
    <property type="entry name" value="ACOT13"/>
</dbReference>
<proteinExistence type="inferred from homology"/>
<dbReference type="PANTHER" id="PTHR21660">
    <property type="entry name" value="THIOESTERASE SUPERFAMILY MEMBER-RELATED"/>
    <property type="match status" value="1"/>
</dbReference>
<comment type="similarity">
    <text evidence="1">Belongs to the thioesterase PaaI family.</text>
</comment>
<dbReference type="CDD" id="cd03443">
    <property type="entry name" value="PaaI_thioesterase"/>
    <property type="match status" value="1"/>
</dbReference>
<organism evidence="4 5">
    <name type="scientific">Alicyclobacillus cycloheptanicus</name>
    <dbReference type="NCBI Taxonomy" id="1457"/>
    <lineage>
        <taxon>Bacteria</taxon>
        <taxon>Bacillati</taxon>
        <taxon>Bacillota</taxon>
        <taxon>Bacilli</taxon>
        <taxon>Bacillales</taxon>
        <taxon>Alicyclobacillaceae</taxon>
        <taxon>Alicyclobacillus</taxon>
    </lineage>
</organism>
<dbReference type="Pfam" id="PF03061">
    <property type="entry name" value="4HBT"/>
    <property type="match status" value="1"/>
</dbReference>
<dbReference type="InterPro" id="IPR006683">
    <property type="entry name" value="Thioestr_dom"/>
</dbReference>
<reference evidence="4 5" key="1">
    <citation type="submission" date="2023-07" db="EMBL/GenBank/DDBJ databases">
        <title>Genomic Encyclopedia of Type Strains, Phase IV (KMG-IV): sequencing the most valuable type-strain genomes for metagenomic binning, comparative biology and taxonomic classification.</title>
        <authorList>
            <person name="Goeker M."/>
        </authorList>
    </citation>
    <scope>NUCLEOTIDE SEQUENCE [LARGE SCALE GENOMIC DNA]</scope>
    <source>
        <strain evidence="4 5">DSM 4006</strain>
    </source>
</reference>
<evidence type="ECO:0000256" key="1">
    <source>
        <dbReference type="ARBA" id="ARBA00008324"/>
    </source>
</evidence>
<dbReference type="InterPro" id="IPR003736">
    <property type="entry name" value="PAAI_dom"/>
</dbReference>
<dbReference type="Gene3D" id="3.10.129.10">
    <property type="entry name" value="Hotdog Thioesterase"/>
    <property type="match status" value="1"/>
</dbReference>
<evidence type="ECO:0000313" key="5">
    <source>
        <dbReference type="Proteomes" id="UP001232973"/>
    </source>
</evidence>
<keyword evidence="2" id="KW-0378">Hydrolase</keyword>
<dbReference type="PANTHER" id="PTHR21660:SF1">
    <property type="entry name" value="ACYL-COENZYME A THIOESTERASE 13"/>
    <property type="match status" value="1"/>
</dbReference>
<evidence type="ECO:0000256" key="2">
    <source>
        <dbReference type="ARBA" id="ARBA00022801"/>
    </source>
</evidence>
<protein>
    <submittedName>
        <fullName evidence="4">Uncharacterized protein (TIGR00369 family)</fullName>
    </submittedName>
</protein>
<dbReference type="InterPro" id="IPR029069">
    <property type="entry name" value="HotDog_dom_sf"/>
</dbReference>
<name>A0ABT9XFW9_9BACL</name>